<feature type="non-terminal residue" evidence="1">
    <location>
        <position position="1"/>
    </location>
</feature>
<dbReference type="SUPFAM" id="SSF48652">
    <property type="entry name" value="Tetraspanin"/>
    <property type="match status" value="1"/>
</dbReference>
<dbReference type="Gene3D" id="1.10.1450.10">
    <property type="entry name" value="Tetraspanin"/>
    <property type="match status" value="1"/>
</dbReference>
<keyword evidence="2" id="KW-1185">Reference proteome</keyword>
<organism evidence="1 2">
    <name type="scientific">Molorchus minor</name>
    <dbReference type="NCBI Taxonomy" id="1323400"/>
    <lineage>
        <taxon>Eukaryota</taxon>
        <taxon>Metazoa</taxon>
        <taxon>Ecdysozoa</taxon>
        <taxon>Arthropoda</taxon>
        <taxon>Hexapoda</taxon>
        <taxon>Insecta</taxon>
        <taxon>Pterygota</taxon>
        <taxon>Neoptera</taxon>
        <taxon>Endopterygota</taxon>
        <taxon>Coleoptera</taxon>
        <taxon>Polyphaga</taxon>
        <taxon>Cucujiformia</taxon>
        <taxon>Chrysomeloidea</taxon>
        <taxon>Cerambycidae</taxon>
        <taxon>Lamiinae</taxon>
        <taxon>Monochamini</taxon>
        <taxon>Molorchus</taxon>
    </lineage>
</organism>
<name>A0ABQ9IS35_9CUCU</name>
<comment type="caution">
    <text evidence="1">The sequence shown here is derived from an EMBL/GenBank/DDBJ whole genome shotgun (WGS) entry which is preliminary data.</text>
</comment>
<evidence type="ECO:0000313" key="2">
    <source>
        <dbReference type="Proteomes" id="UP001162164"/>
    </source>
</evidence>
<gene>
    <name evidence="1" type="ORF">NQ317_019584</name>
</gene>
<reference evidence="1" key="1">
    <citation type="journal article" date="2023" name="Insect Mol. Biol.">
        <title>Genome sequencing provides insights into the evolution of gene families encoding plant cell wall-degrading enzymes in longhorned beetles.</title>
        <authorList>
            <person name="Shin N.R."/>
            <person name="Okamura Y."/>
            <person name="Kirsch R."/>
            <person name="Pauchet Y."/>
        </authorList>
    </citation>
    <scope>NUCLEOTIDE SEQUENCE</scope>
    <source>
        <strain evidence="1">MMC_N1</strain>
    </source>
</reference>
<dbReference type="Proteomes" id="UP001162164">
    <property type="component" value="Unassembled WGS sequence"/>
</dbReference>
<proteinExistence type="predicted"/>
<accession>A0ABQ9IS35</accession>
<protein>
    <submittedName>
        <fullName evidence="1">Uncharacterized protein</fullName>
    </submittedName>
</protein>
<sequence>CGLLGVGLWLRFAYEGYASLLPQYALLSADSLSSLLKVTFVFSFFACCGSWFQNRCMLITFGCCGVENYEDWYMIDAWSDEKWVPDSCCLPASYDIGCGKLRDSRALWTNFFDDDFLYSEAQKDFRDLQVLFIIALIFVKADITCTLYNNCTYLPDLIFRGPQLVLDGKHVIL</sequence>
<dbReference type="EMBL" id="JAPWTJ010003264">
    <property type="protein sequence ID" value="KAJ8959281.1"/>
    <property type="molecule type" value="Genomic_DNA"/>
</dbReference>
<dbReference type="InterPro" id="IPR008952">
    <property type="entry name" value="Tetraspanin_EC2_sf"/>
</dbReference>
<evidence type="ECO:0000313" key="1">
    <source>
        <dbReference type="EMBL" id="KAJ8959281.1"/>
    </source>
</evidence>